<feature type="domain" description="Rhodopsin" evidence="7">
    <location>
        <begin position="31"/>
        <end position="291"/>
    </location>
</feature>
<evidence type="ECO:0000313" key="9">
    <source>
        <dbReference type="Proteomes" id="UP000249829"/>
    </source>
</evidence>
<dbReference type="STRING" id="1450538.A0A2V5H7G1"/>
<name>A0A2V5H7G1_ASPV1</name>
<evidence type="ECO:0000256" key="3">
    <source>
        <dbReference type="ARBA" id="ARBA00022989"/>
    </source>
</evidence>
<dbReference type="PANTHER" id="PTHR33048">
    <property type="entry name" value="PTH11-LIKE INTEGRAL MEMBRANE PROTEIN (AFU_ORTHOLOGUE AFUA_5G11245)"/>
    <property type="match status" value="1"/>
</dbReference>
<proteinExistence type="inferred from homology"/>
<accession>A0A2V5H7G1</accession>
<sequence>MAFVDPRQSTQAHQTVTTIIVTALAIFFVFLRLLARGRKRVRLGPDDYTLIVGLVLVIVIAAVNLACIHYGMGCHTSRIPPSDLVIFSQLLYAFEPLYITTVGIIKISVLLMYHRIFPVRLIRVGGIILATITAAWVISVDLVAIFQCMPLEKAYNTTLTGHCIDLKAALIGNGVPNFVTDICILALPGQLIWKIQADFSQRFSILLVFLSGSLCVTRNSSLLAFDDLWNANPITFSVSVVFASIYRFSLIFSFGVNDIAWTLADAETWCVVETAAGVISACLPTVIPMIKHTCCDLVHSLSRAGSSDGGVEAMLPCEPGRSTYAGEVRVDQYHSFNGQQRFALERFENLQKDSTSQLSIERWETISASRGSGALS</sequence>
<gene>
    <name evidence="8" type="ORF">BO99DRAFT_442484</name>
</gene>
<dbReference type="Proteomes" id="UP000249829">
    <property type="component" value="Unassembled WGS sequence"/>
</dbReference>
<dbReference type="EMBL" id="KZ825127">
    <property type="protein sequence ID" value="PYI20225.1"/>
    <property type="molecule type" value="Genomic_DNA"/>
</dbReference>
<keyword evidence="3 6" id="KW-1133">Transmembrane helix</keyword>
<comment type="similarity">
    <text evidence="5">Belongs to the SAT4 family.</text>
</comment>
<evidence type="ECO:0000259" key="7">
    <source>
        <dbReference type="Pfam" id="PF20684"/>
    </source>
</evidence>
<evidence type="ECO:0000256" key="2">
    <source>
        <dbReference type="ARBA" id="ARBA00022692"/>
    </source>
</evidence>
<comment type="subcellular location">
    <subcellularLocation>
        <location evidence="1">Membrane</location>
        <topology evidence="1">Multi-pass membrane protein</topology>
    </subcellularLocation>
</comment>
<organism evidence="8 9">
    <name type="scientific">Aspergillus violaceofuscus (strain CBS 115571)</name>
    <dbReference type="NCBI Taxonomy" id="1450538"/>
    <lineage>
        <taxon>Eukaryota</taxon>
        <taxon>Fungi</taxon>
        <taxon>Dikarya</taxon>
        <taxon>Ascomycota</taxon>
        <taxon>Pezizomycotina</taxon>
        <taxon>Eurotiomycetes</taxon>
        <taxon>Eurotiomycetidae</taxon>
        <taxon>Eurotiales</taxon>
        <taxon>Aspergillaceae</taxon>
        <taxon>Aspergillus</taxon>
    </lineage>
</organism>
<evidence type="ECO:0000256" key="1">
    <source>
        <dbReference type="ARBA" id="ARBA00004141"/>
    </source>
</evidence>
<dbReference type="InterPro" id="IPR049326">
    <property type="entry name" value="Rhodopsin_dom_fungi"/>
</dbReference>
<keyword evidence="4 6" id="KW-0472">Membrane</keyword>
<feature type="transmembrane region" description="Helical" evidence="6">
    <location>
        <begin position="47"/>
        <end position="71"/>
    </location>
</feature>
<dbReference type="OMA" id="LMYHRIF"/>
<protein>
    <recommendedName>
        <fullName evidence="7">Rhodopsin domain-containing protein</fullName>
    </recommendedName>
</protein>
<dbReference type="AlphaFoldDB" id="A0A2V5H7G1"/>
<keyword evidence="9" id="KW-1185">Reference proteome</keyword>
<evidence type="ECO:0000256" key="6">
    <source>
        <dbReference type="SAM" id="Phobius"/>
    </source>
</evidence>
<feature type="transmembrane region" description="Helical" evidence="6">
    <location>
        <begin position="125"/>
        <end position="146"/>
    </location>
</feature>
<keyword evidence="2 6" id="KW-0812">Transmembrane</keyword>
<dbReference type="PANTHER" id="PTHR33048:SF151">
    <property type="entry name" value="INTEGRAL MEMBRANE PROTEIN"/>
    <property type="match status" value="1"/>
</dbReference>
<dbReference type="InterPro" id="IPR052337">
    <property type="entry name" value="SAT4-like"/>
</dbReference>
<reference evidence="8 9" key="1">
    <citation type="submission" date="2018-02" db="EMBL/GenBank/DDBJ databases">
        <title>The genomes of Aspergillus section Nigri reveals drivers in fungal speciation.</title>
        <authorList>
            <consortium name="DOE Joint Genome Institute"/>
            <person name="Vesth T.C."/>
            <person name="Nybo J."/>
            <person name="Theobald S."/>
            <person name="Brandl J."/>
            <person name="Frisvad J.C."/>
            <person name="Nielsen K.F."/>
            <person name="Lyhne E.K."/>
            <person name="Kogle M.E."/>
            <person name="Kuo A."/>
            <person name="Riley R."/>
            <person name="Clum A."/>
            <person name="Nolan M."/>
            <person name="Lipzen A."/>
            <person name="Salamov A."/>
            <person name="Henrissat B."/>
            <person name="Wiebenga A."/>
            <person name="De vries R.P."/>
            <person name="Grigoriev I.V."/>
            <person name="Mortensen U.H."/>
            <person name="Andersen M.R."/>
            <person name="Baker S.E."/>
        </authorList>
    </citation>
    <scope>NUCLEOTIDE SEQUENCE [LARGE SCALE GENOMIC DNA]</scope>
    <source>
        <strain evidence="8 9">CBS 115571</strain>
    </source>
</reference>
<evidence type="ECO:0000313" key="8">
    <source>
        <dbReference type="EMBL" id="PYI20225.1"/>
    </source>
</evidence>
<dbReference type="GO" id="GO:0016020">
    <property type="term" value="C:membrane"/>
    <property type="evidence" value="ECO:0007669"/>
    <property type="project" value="UniProtKB-SubCell"/>
</dbReference>
<evidence type="ECO:0000256" key="4">
    <source>
        <dbReference type="ARBA" id="ARBA00023136"/>
    </source>
</evidence>
<feature type="transmembrane region" description="Helical" evidence="6">
    <location>
        <begin position="91"/>
        <end position="113"/>
    </location>
</feature>
<evidence type="ECO:0000256" key="5">
    <source>
        <dbReference type="ARBA" id="ARBA00038359"/>
    </source>
</evidence>
<feature type="transmembrane region" description="Helical" evidence="6">
    <location>
        <begin position="12"/>
        <end position="35"/>
    </location>
</feature>
<dbReference type="Pfam" id="PF20684">
    <property type="entry name" value="Fung_rhodopsin"/>
    <property type="match status" value="1"/>
</dbReference>